<feature type="compositionally biased region" description="Basic and acidic residues" evidence="1">
    <location>
        <begin position="106"/>
        <end position="116"/>
    </location>
</feature>
<dbReference type="Proteomes" id="UP000026962">
    <property type="component" value="Chromosome 2"/>
</dbReference>
<reference evidence="2" key="2">
    <citation type="submission" date="2018-05" db="EMBL/GenBank/DDBJ databases">
        <title>OpunRS2 (Oryza punctata Reference Sequence Version 2).</title>
        <authorList>
            <person name="Zhang J."/>
            <person name="Kudrna D."/>
            <person name="Lee S."/>
            <person name="Talag J."/>
            <person name="Welchert J."/>
            <person name="Wing R.A."/>
        </authorList>
    </citation>
    <scope>NUCLEOTIDE SEQUENCE [LARGE SCALE GENOMIC DNA]</scope>
</reference>
<evidence type="ECO:0000313" key="2">
    <source>
        <dbReference type="EnsemblPlants" id="OPUNC02G31790.1"/>
    </source>
</evidence>
<proteinExistence type="predicted"/>
<dbReference type="AlphaFoldDB" id="A0A0E0K5U6"/>
<organism evidence="2">
    <name type="scientific">Oryza punctata</name>
    <name type="common">Red rice</name>
    <dbReference type="NCBI Taxonomy" id="4537"/>
    <lineage>
        <taxon>Eukaryota</taxon>
        <taxon>Viridiplantae</taxon>
        <taxon>Streptophyta</taxon>
        <taxon>Embryophyta</taxon>
        <taxon>Tracheophyta</taxon>
        <taxon>Spermatophyta</taxon>
        <taxon>Magnoliopsida</taxon>
        <taxon>Liliopsida</taxon>
        <taxon>Poales</taxon>
        <taxon>Poaceae</taxon>
        <taxon>BOP clade</taxon>
        <taxon>Oryzoideae</taxon>
        <taxon>Oryzeae</taxon>
        <taxon>Oryzinae</taxon>
        <taxon>Oryza</taxon>
    </lineage>
</organism>
<accession>A0A0E0K5U6</accession>
<evidence type="ECO:0000313" key="3">
    <source>
        <dbReference type="Proteomes" id="UP000026962"/>
    </source>
</evidence>
<feature type="region of interest" description="Disordered" evidence="1">
    <location>
        <begin position="97"/>
        <end position="116"/>
    </location>
</feature>
<sequence>MKVRSAILPVVENHIHVLPADKARRTVWILCLRDEEAVVLHSYVLRIGDIGPNDVGFLRLRLGDVVRVPLGTFLLRVEDIQIAVEVHAKATVTADLASPNSQAADAPRDSNRCACK</sequence>
<dbReference type="EnsemblPlants" id="OPUNC02G31790.1">
    <property type="protein sequence ID" value="OPUNC02G31790.1"/>
    <property type="gene ID" value="OPUNC02G31790"/>
</dbReference>
<name>A0A0E0K5U6_ORYPU</name>
<reference evidence="2" key="1">
    <citation type="submission" date="2015-04" db="UniProtKB">
        <authorList>
            <consortium name="EnsemblPlants"/>
        </authorList>
    </citation>
    <scope>IDENTIFICATION</scope>
</reference>
<evidence type="ECO:0000256" key="1">
    <source>
        <dbReference type="SAM" id="MobiDB-lite"/>
    </source>
</evidence>
<protein>
    <submittedName>
        <fullName evidence="2">Uncharacterized protein</fullName>
    </submittedName>
</protein>
<dbReference type="Gramene" id="OPUNC02G31790.1">
    <property type="protein sequence ID" value="OPUNC02G31790.1"/>
    <property type="gene ID" value="OPUNC02G31790"/>
</dbReference>
<dbReference type="HOGENOM" id="CLU_2100891_0_0_1"/>
<keyword evidence="3" id="KW-1185">Reference proteome</keyword>